<keyword evidence="4" id="KW-0479">Metal-binding</keyword>
<dbReference type="PANTHER" id="PTHR11409">
    <property type="entry name" value="ADENOSINE DEAMINASE"/>
    <property type="match status" value="1"/>
</dbReference>
<evidence type="ECO:0000256" key="4">
    <source>
        <dbReference type="ARBA" id="ARBA00022723"/>
    </source>
</evidence>
<keyword evidence="10" id="KW-1185">Reference proteome</keyword>
<evidence type="ECO:0000256" key="7">
    <source>
        <dbReference type="SAM" id="SignalP"/>
    </source>
</evidence>
<dbReference type="InterPro" id="IPR006330">
    <property type="entry name" value="Ado/ade_deaminase"/>
</dbReference>
<dbReference type="RefSeq" id="WP_309483115.1">
    <property type="nucleotide sequence ID" value="NZ_CP133720.1"/>
</dbReference>
<accession>A0ABY9RK86</accession>
<protein>
    <recommendedName>
        <fullName evidence="3">adenosine deaminase</fullName>
        <ecNumber evidence="3">3.5.4.4</ecNumber>
    </recommendedName>
</protein>
<dbReference type="Proteomes" id="UP001181355">
    <property type="component" value="Chromosome"/>
</dbReference>
<comment type="similarity">
    <text evidence="2">Belongs to the metallo-dependent hydrolases superfamily. Adenosine and AMP deaminases family.</text>
</comment>
<reference evidence="9" key="1">
    <citation type="submission" date="2023-09" db="EMBL/GenBank/DDBJ databases">
        <title>Undibacterium sp. 20NA77.5 isolated from freshwater.</title>
        <authorList>
            <person name="Le V."/>
            <person name="Ko S.-R."/>
            <person name="Ahn C.-Y."/>
            <person name="Oh H.-M."/>
        </authorList>
    </citation>
    <scope>NUCLEOTIDE SEQUENCE</scope>
    <source>
        <strain evidence="9">20NA77.5</strain>
    </source>
</reference>
<evidence type="ECO:0000313" key="9">
    <source>
        <dbReference type="EMBL" id="WMW81636.1"/>
    </source>
</evidence>
<dbReference type="EMBL" id="CP133720">
    <property type="protein sequence ID" value="WMW81636.1"/>
    <property type="molecule type" value="Genomic_DNA"/>
</dbReference>
<keyword evidence="6" id="KW-0862">Zinc</keyword>
<dbReference type="PANTHER" id="PTHR11409:SF43">
    <property type="entry name" value="ADENOSINE DEAMINASE"/>
    <property type="match status" value="1"/>
</dbReference>
<evidence type="ECO:0000256" key="2">
    <source>
        <dbReference type="ARBA" id="ARBA00006676"/>
    </source>
</evidence>
<dbReference type="Gene3D" id="3.20.20.140">
    <property type="entry name" value="Metal-dependent hydrolases"/>
    <property type="match status" value="1"/>
</dbReference>
<sequence>MKKISFVSSPLFSFTLISLSASLSAASFAAPMMSVELMSSSATAGNFSSSSSSNSVSISAAQAKKNLQATRAYYQSLIAPHSKRGAELTMLMTMLPKGGDIHHHYTGALYAEVYLDWVTTQGYCVYRENNAAAKQEKFRIEVKAINDPELAKNCWKPETIRKDNLFYRELLMTWSDLDFDTHTHQQLPPDQQFFNTFGYFGAVSKFNTNAGLRSLKERAQAENQQYLETMLKSAPITENAELSARLDAITAKNSLATPSAKALDVSELHAIFAAYSSFLAKDKAAQDAIAAYVEEVNQDTKDIDSADFDLRVQTYVSRNSTPGKTFAGLYAAFAASERNPKIVGINIVGPEHGLIALRDYQLHMHMFGYLKTIFPKARLAMHAGELNLGLVAPEYLQSHIRDALEIAGAERIGHGVDIAYEKDAVQLLAALKQRKTAIEINLTSNSFILGVKEANHPVTLYLRHGIPVVISSDDMGVSRNNLSNEYILFASRYQPNYDQLKSIVYNSIRYSFLSDADKQKHLRLLDQKFLQFEAKVAGLPH</sequence>
<name>A0ABY9RK86_9BURK</name>
<proteinExistence type="inferred from homology"/>
<feature type="signal peptide" evidence="7">
    <location>
        <begin position="1"/>
        <end position="29"/>
    </location>
</feature>
<evidence type="ECO:0000256" key="1">
    <source>
        <dbReference type="ARBA" id="ARBA00001947"/>
    </source>
</evidence>
<comment type="cofactor">
    <cofactor evidence="1">
        <name>Zn(2+)</name>
        <dbReference type="ChEBI" id="CHEBI:29105"/>
    </cofactor>
</comment>
<feature type="chain" id="PRO_5045937732" description="adenosine deaminase" evidence="7">
    <location>
        <begin position="30"/>
        <end position="541"/>
    </location>
</feature>
<organism evidence="9 10">
    <name type="scientific">Undibacterium cyanobacteriorum</name>
    <dbReference type="NCBI Taxonomy" id="3073561"/>
    <lineage>
        <taxon>Bacteria</taxon>
        <taxon>Pseudomonadati</taxon>
        <taxon>Pseudomonadota</taxon>
        <taxon>Betaproteobacteria</taxon>
        <taxon>Burkholderiales</taxon>
        <taxon>Oxalobacteraceae</taxon>
        <taxon>Undibacterium</taxon>
    </lineage>
</organism>
<keyword evidence="7" id="KW-0732">Signal</keyword>
<gene>
    <name evidence="9" type="ORF">RF679_04990</name>
</gene>
<dbReference type="Pfam" id="PF00962">
    <property type="entry name" value="A_deaminase"/>
    <property type="match status" value="1"/>
</dbReference>
<dbReference type="SUPFAM" id="SSF51556">
    <property type="entry name" value="Metallo-dependent hydrolases"/>
    <property type="match status" value="1"/>
</dbReference>
<evidence type="ECO:0000256" key="3">
    <source>
        <dbReference type="ARBA" id="ARBA00012784"/>
    </source>
</evidence>
<dbReference type="InterPro" id="IPR032466">
    <property type="entry name" value="Metal_Hydrolase"/>
</dbReference>
<evidence type="ECO:0000256" key="6">
    <source>
        <dbReference type="ARBA" id="ARBA00022833"/>
    </source>
</evidence>
<dbReference type="EC" id="3.5.4.4" evidence="3"/>
<evidence type="ECO:0000256" key="5">
    <source>
        <dbReference type="ARBA" id="ARBA00022801"/>
    </source>
</evidence>
<feature type="domain" description="Adenosine deaminase" evidence="8">
    <location>
        <begin position="293"/>
        <end position="524"/>
    </location>
</feature>
<evidence type="ECO:0000313" key="10">
    <source>
        <dbReference type="Proteomes" id="UP001181355"/>
    </source>
</evidence>
<dbReference type="InterPro" id="IPR001365">
    <property type="entry name" value="A_deaminase_dom"/>
</dbReference>
<keyword evidence="5" id="KW-0378">Hydrolase</keyword>
<evidence type="ECO:0000259" key="8">
    <source>
        <dbReference type="Pfam" id="PF00962"/>
    </source>
</evidence>